<protein>
    <recommendedName>
        <fullName evidence="5">DUF2897 domain-containing protein</fullName>
    </recommendedName>
</protein>
<evidence type="ECO:0000313" key="4">
    <source>
        <dbReference type="Proteomes" id="UP001236258"/>
    </source>
</evidence>
<dbReference type="Proteomes" id="UP001236258">
    <property type="component" value="Unassembled WGS sequence"/>
</dbReference>
<evidence type="ECO:0008006" key="5">
    <source>
        <dbReference type="Google" id="ProtNLM"/>
    </source>
</evidence>
<sequence>MNWMLITALALAFGVIIGNLMLLLHLDKLSGPMRPNPDKAETKDKPDKTEPSPPAAGQAETKAADADEATATDEAPNSAHEDKKRCN</sequence>
<evidence type="ECO:0000256" key="1">
    <source>
        <dbReference type="SAM" id="MobiDB-lite"/>
    </source>
</evidence>
<keyword evidence="4" id="KW-1185">Reference proteome</keyword>
<dbReference type="RefSeq" id="WP_305944946.1">
    <property type="nucleotide sequence ID" value="NZ_JAUZVY010000002.1"/>
</dbReference>
<keyword evidence="2" id="KW-1133">Transmembrane helix</keyword>
<name>A0ABT9GPE0_9GAMM</name>
<comment type="caution">
    <text evidence="3">The sequence shown here is derived from an EMBL/GenBank/DDBJ whole genome shotgun (WGS) entry which is preliminary data.</text>
</comment>
<accession>A0ABT9GPE0</accession>
<keyword evidence="2" id="KW-0812">Transmembrane</keyword>
<evidence type="ECO:0000256" key="2">
    <source>
        <dbReference type="SAM" id="Phobius"/>
    </source>
</evidence>
<organism evidence="3 4">
    <name type="scientific">Alkalimonas delamerensis</name>
    <dbReference type="NCBI Taxonomy" id="265981"/>
    <lineage>
        <taxon>Bacteria</taxon>
        <taxon>Pseudomonadati</taxon>
        <taxon>Pseudomonadota</taxon>
        <taxon>Gammaproteobacteria</taxon>
        <taxon>Alkalimonas</taxon>
    </lineage>
</organism>
<gene>
    <name evidence="3" type="ORF">Q3O59_07325</name>
</gene>
<proteinExistence type="predicted"/>
<feature type="transmembrane region" description="Helical" evidence="2">
    <location>
        <begin position="6"/>
        <end position="26"/>
    </location>
</feature>
<keyword evidence="2" id="KW-0472">Membrane</keyword>
<evidence type="ECO:0000313" key="3">
    <source>
        <dbReference type="EMBL" id="MDP4528843.1"/>
    </source>
</evidence>
<feature type="region of interest" description="Disordered" evidence="1">
    <location>
        <begin position="29"/>
        <end position="87"/>
    </location>
</feature>
<dbReference type="EMBL" id="JAUZVY010000002">
    <property type="protein sequence ID" value="MDP4528843.1"/>
    <property type="molecule type" value="Genomic_DNA"/>
</dbReference>
<reference evidence="3 4" key="1">
    <citation type="submission" date="2023-08" db="EMBL/GenBank/DDBJ databases">
        <authorList>
            <person name="Joshi A."/>
            <person name="Thite S."/>
        </authorList>
    </citation>
    <scope>NUCLEOTIDE SEQUENCE [LARGE SCALE GENOMIC DNA]</scope>
    <source>
        <strain evidence="3 4">1E1</strain>
    </source>
</reference>
<feature type="compositionally biased region" description="Basic and acidic residues" evidence="1">
    <location>
        <begin position="36"/>
        <end position="50"/>
    </location>
</feature>